<evidence type="ECO:0000313" key="3">
    <source>
        <dbReference type="EMBL" id="KAF9505688.1"/>
    </source>
</evidence>
<dbReference type="Proteomes" id="UP000886523">
    <property type="component" value="Unassembled WGS sequence"/>
</dbReference>
<evidence type="ECO:0000313" key="4">
    <source>
        <dbReference type="Proteomes" id="UP000886523"/>
    </source>
</evidence>
<feature type="compositionally biased region" description="Polar residues" evidence="1">
    <location>
        <begin position="215"/>
        <end position="232"/>
    </location>
</feature>
<comment type="caution">
    <text evidence="3">The sequence shown here is derived from an EMBL/GenBank/DDBJ whole genome shotgun (WGS) entry which is preliminary data.</text>
</comment>
<feature type="transmembrane region" description="Helical" evidence="2">
    <location>
        <begin position="44"/>
        <end position="65"/>
    </location>
</feature>
<accession>A0A9P6DNY1</accession>
<keyword evidence="2" id="KW-0812">Transmembrane</keyword>
<evidence type="ECO:0008006" key="5">
    <source>
        <dbReference type="Google" id="ProtNLM"/>
    </source>
</evidence>
<evidence type="ECO:0000256" key="2">
    <source>
        <dbReference type="SAM" id="Phobius"/>
    </source>
</evidence>
<organism evidence="3 4">
    <name type="scientific">Hydnum rufescens UP504</name>
    <dbReference type="NCBI Taxonomy" id="1448309"/>
    <lineage>
        <taxon>Eukaryota</taxon>
        <taxon>Fungi</taxon>
        <taxon>Dikarya</taxon>
        <taxon>Basidiomycota</taxon>
        <taxon>Agaricomycotina</taxon>
        <taxon>Agaricomycetes</taxon>
        <taxon>Cantharellales</taxon>
        <taxon>Hydnaceae</taxon>
        <taxon>Hydnum</taxon>
    </lineage>
</organism>
<keyword evidence="2" id="KW-0472">Membrane</keyword>
<dbReference type="EMBL" id="MU129141">
    <property type="protein sequence ID" value="KAF9505688.1"/>
    <property type="molecule type" value="Genomic_DNA"/>
</dbReference>
<sequence length="423" mass="47422">MSIPYVIISRVFLLGLLFSSNAVILVLSAIVFSLSDQHNRYASIFLYWIFLSCFTLISILFLVLADVARQGALAFRVIFEVAWLVVFWMMHLAGASAVTATGKCQVSEACSSSQRSLTAFSWLSVCNLLAHLGMLLFSSIAHVDVQPNVWIMGVREVPWFEHRHVAPSTAFGNSVKSPPDEGPQPQVENIPAIPLFPEENSWHRGFLDDSAASPRHQNSAYPFQSRGSMQRSGSLRQKFMPQWHQHLQPIARPIPQRLPPSVPFAIQRLVPIQENHLTSPLHPEDQPFPRANSPVTSTSPFPEPQSLAPVSSHVLNPVSRNIEASPPNDPGTHSTLYSYRYPQQRLYQPPFSTIPPPPSPSHRSYPRPLLQSLKPLSSEVRDVNEFYSAHVQSVLRNHSLFPQGRERDRHADREAFLVDGSPD</sequence>
<name>A0A9P6DNY1_9AGAM</name>
<dbReference type="OrthoDB" id="3269357at2759"/>
<feature type="transmembrane region" description="Helical" evidence="2">
    <location>
        <begin position="77"/>
        <end position="99"/>
    </location>
</feature>
<dbReference type="AlphaFoldDB" id="A0A9P6DNY1"/>
<protein>
    <recommendedName>
        <fullName evidence="5">MARVEL domain-containing protein</fullName>
    </recommendedName>
</protein>
<feature type="region of interest" description="Disordered" evidence="1">
    <location>
        <begin position="277"/>
        <end position="309"/>
    </location>
</feature>
<keyword evidence="4" id="KW-1185">Reference proteome</keyword>
<proteinExistence type="predicted"/>
<feature type="region of interest" description="Disordered" evidence="1">
    <location>
        <begin position="211"/>
        <end position="232"/>
    </location>
</feature>
<feature type="region of interest" description="Disordered" evidence="1">
    <location>
        <begin position="347"/>
        <end position="367"/>
    </location>
</feature>
<evidence type="ECO:0000256" key="1">
    <source>
        <dbReference type="SAM" id="MobiDB-lite"/>
    </source>
</evidence>
<reference evidence="3" key="1">
    <citation type="journal article" date="2020" name="Nat. Commun.">
        <title>Large-scale genome sequencing of mycorrhizal fungi provides insights into the early evolution of symbiotic traits.</title>
        <authorList>
            <person name="Miyauchi S."/>
            <person name="Kiss E."/>
            <person name="Kuo A."/>
            <person name="Drula E."/>
            <person name="Kohler A."/>
            <person name="Sanchez-Garcia M."/>
            <person name="Morin E."/>
            <person name="Andreopoulos B."/>
            <person name="Barry K.W."/>
            <person name="Bonito G."/>
            <person name="Buee M."/>
            <person name="Carver A."/>
            <person name="Chen C."/>
            <person name="Cichocki N."/>
            <person name="Clum A."/>
            <person name="Culley D."/>
            <person name="Crous P.W."/>
            <person name="Fauchery L."/>
            <person name="Girlanda M."/>
            <person name="Hayes R.D."/>
            <person name="Keri Z."/>
            <person name="LaButti K."/>
            <person name="Lipzen A."/>
            <person name="Lombard V."/>
            <person name="Magnuson J."/>
            <person name="Maillard F."/>
            <person name="Murat C."/>
            <person name="Nolan M."/>
            <person name="Ohm R.A."/>
            <person name="Pangilinan J."/>
            <person name="Pereira M.F."/>
            <person name="Perotto S."/>
            <person name="Peter M."/>
            <person name="Pfister S."/>
            <person name="Riley R."/>
            <person name="Sitrit Y."/>
            <person name="Stielow J.B."/>
            <person name="Szollosi G."/>
            <person name="Zifcakova L."/>
            <person name="Stursova M."/>
            <person name="Spatafora J.W."/>
            <person name="Tedersoo L."/>
            <person name="Vaario L.M."/>
            <person name="Yamada A."/>
            <person name="Yan M."/>
            <person name="Wang P."/>
            <person name="Xu J."/>
            <person name="Bruns T."/>
            <person name="Baldrian P."/>
            <person name="Vilgalys R."/>
            <person name="Dunand C."/>
            <person name="Henrissat B."/>
            <person name="Grigoriev I.V."/>
            <person name="Hibbett D."/>
            <person name="Nagy L.G."/>
            <person name="Martin F.M."/>
        </authorList>
    </citation>
    <scope>NUCLEOTIDE SEQUENCE</scope>
    <source>
        <strain evidence="3">UP504</strain>
    </source>
</reference>
<keyword evidence="2" id="KW-1133">Transmembrane helix</keyword>
<gene>
    <name evidence="3" type="ORF">BS47DRAFT_515130</name>
</gene>
<feature type="transmembrane region" description="Helical" evidence="2">
    <location>
        <begin position="12"/>
        <end position="32"/>
    </location>
</feature>